<dbReference type="AlphaFoldDB" id="M5FQ78"/>
<dbReference type="Proteomes" id="UP000030653">
    <property type="component" value="Unassembled WGS sequence"/>
</dbReference>
<dbReference type="STRING" id="1858805.M5FQ78"/>
<evidence type="ECO:0000313" key="2">
    <source>
        <dbReference type="Proteomes" id="UP000030653"/>
    </source>
</evidence>
<name>M5FQ78_DACPD</name>
<accession>M5FQ78</accession>
<keyword evidence="2" id="KW-1185">Reference proteome</keyword>
<proteinExistence type="predicted"/>
<dbReference type="RefSeq" id="XP_040624461.1">
    <property type="nucleotide sequence ID" value="XM_040775519.1"/>
</dbReference>
<dbReference type="EMBL" id="JH795876">
    <property type="protein sequence ID" value="EJT97563.1"/>
    <property type="molecule type" value="Genomic_DNA"/>
</dbReference>
<organism evidence="1 2">
    <name type="scientific">Dacryopinax primogenitus (strain DJM 731)</name>
    <name type="common">Brown rot fungus</name>
    <dbReference type="NCBI Taxonomy" id="1858805"/>
    <lineage>
        <taxon>Eukaryota</taxon>
        <taxon>Fungi</taxon>
        <taxon>Dikarya</taxon>
        <taxon>Basidiomycota</taxon>
        <taxon>Agaricomycotina</taxon>
        <taxon>Dacrymycetes</taxon>
        <taxon>Dacrymycetales</taxon>
        <taxon>Dacrymycetaceae</taxon>
        <taxon>Dacryopinax</taxon>
    </lineage>
</organism>
<reference evidence="1 2" key="1">
    <citation type="journal article" date="2012" name="Science">
        <title>The Paleozoic origin of enzymatic lignin decomposition reconstructed from 31 fungal genomes.</title>
        <authorList>
            <person name="Floudas D."/>
            <person name="Binder M."/>
            <person name="Riley R."/>
            <person name="Barry K."/>
            <person name="Blanchette R.A."/>
            <person name="Henrissat B."/>
            <person name="Martinez A.T."/>
            <person name="Otillar R."/>
            <person name="Spatafora J.W."/>
            <person name="Yadav J.S."/>
            <person name="Aerts A."/>
            <person name="Benoit I."/>
            <person name="Boyd A."/>
            <person name="Carlson A."/>
            <person name="Copeland A."/>
            <person name="Coutinho P.M."/>
            <person name="de Vries R.P."/>
            <person name="Ferreira P."/>
            <person name="Findley K."/>
            <person name="Foster B."/>
            <person name="Gaskell J."/>
            <person name="Glotzer D."/>
            <person name="Gorecki P."/>
            <person name="Heitman J."/>
            <person name="Hesse C."/>
            <person name="Hori C."/>
            <person name="Igarashi K."/>
            <person name="Jurgens J.A."/>
            <person name="Kallen N."/>
            <person name="Kersten P."/>
            <person name="Kohler A."/>
            <person name="Kuees U."/>
            <person name="Kumar T.K.A."/>
            <person name="Kuo A."/>
            <person name="LaButti K."/>
            <person name="Larrondo L.F."/>
            <person name="Lindquist E."/>
            <person name="Ling A."/>
            <person name="Lombard V."/>
            <person name="Lucas S."/>
            <person name="Lundell T."/>
            <person name="Martin R."/>
            <person name="McLaughlin D.J."/>
            <person name="Morgenstern I."/>
            <person name="Morin E."/>
            <person name="Murat C."/>
            <person name="Nagy L.G."/>
            <person name="Nolan M."/>
            <person name="Ohm R.A."/>
            <person name="Patyshakuliyeva A."/>
            <person name="Rokas A."/>
            <person name="Ruiz-Duenas F.J."/>
            <person name="Sabat G."/>
            <person name="Salamov A."/>
            <person name="Samejima M."/>
            <person name="Schmutz J."/>
            <person name="Slot J.C."/>
            <person name="St John F."/>
            <person name="Stenlid J."/>
            <person name="Sun H."/>
            <person name="Sun S."/>
            <person name="Syed K."/>
            <person name="Tsang A."/>
            <person name="Wiebenga A."/>
            <person name="Young D."/>
            <person name="Pisabarro A."/>
            <person name="Eastwood D.C."/>
            <person name="Martin F."/>
            <person name="Cullen D."/>
            <person name="Grigoriev I.V."/>
            <person name="Hibbett D.S."/>
        </authorList>
    </citation>
    <scope>NUCLEOTIDE SEQUENCE [LARGE SCALE GENOMIC DNA]</scope>
    <source>
        <strain evidence="1 2">DJM-731 SS1</strain>
    </source>
</reference>
<dbReference type="GeneID" id="63690581"/>
<protein>
    <submittedName>
        <fullName evidence="1">Uncharacterized protein</fullName>
    </submittedName>
</protein>
<feature type="non-terminal residue" evidence="1">
    <location>
        <position position="1"/>
    </location>
</feature>
<evidence type="ECO:0000313" key="1">
    <source>
        <dbReference type="EMBL" id="EJT97563.1"/>
    </source>
</evidence>
<gene>
    <name evidence="1" type="ORF">DACRYDRAFT_58827</name>
</gene>
<dbReference type="HOGENOM" id="CLU_000384_22_9_1"/>
<sequence length="65" mass="7220">HILADYDCKPGTLVLIHNTRIEKELDQKSKPQFLGPLVVVTWTARGSYVIADLDGAILKAQIAQF</sequence>
<dbReference type="OrthoDB" id="444848at2759"/>